<evidence type="ECO:0000256" key="3">
    <source>
        <dbReference type="ARBA" id="ARBA00022741"/>
    </source>
</evidence>
<dbReference type="InterPro" id="IPR003439">
    <property type="entry name" value="ABC_transporter-like_ATP-bd"/>
</dbReference>
<keyword evidence="2" id="KW-0813">Transport</keyword>
<dbReference type="GO" id="GO:0005524">
    <property type="term" value="F:ATP binding"/>
    <property type="evidence" value="ECO:0007669"/>
    <property type="project" value="UniProtKB-KW"/>
</dbReference>
<dbReference type="GO" id="GO:0005886">
    <property type="term" value="C:plasma membrane"/>
    <property type="evidence" value="ECO:0007669"/>
    <property type="project" value="UniProtKB-SubCell"/>
</dbReference>
<protein>
    <submittedName>
        <fullName evidence="7">Multidrug ABC transporter ATP-binding protein</fullName>
    </submittedName>
</protein>
<proteinExistence type="predicted"/>
<dbReference type="SUPFAM" id="SSF52540">
    <property type="entry name" value="P-loop containing nucleoside triphosphate hydrolases"/>
    <property type="match status" value="1"/>
</dbReference>
<reference evidence="7" key="1">
    <citation type="submission" date="2021-01" db="EMBL/GenBank/DDBJ databases">
        <title>Whole genome shotgun sequence of Planotetraspora silvatica NBRC 100141.</title>
        <authorList>
            <person name="Komaki H."/>
            <person name="Tamura T."/>
        </authorList>
    </citation>
    <scope>NUCLEOTIDE SEQUENCE</scope>
    <source>
        <strain evidence="7">NBRC 100141</strain>
    </source>
</reference>
<accession>A0A8J3XQB2</accession>
<dbReference type="PANTHER" id="PTHR42711:SF18">
    <property type="entry name" value="ABC TRANSPORTER, ATP-BINDING PROTEIN"/>
    <property type="match status" value="1"/>
</dbReference>
<dbReference type="GO" id="GO:0046677">
    <property type="term" value="P:response to antibiotic"/>
    <property type="evidence" value="ECO:0007669"/>
    <property type="project" value="UniProtKB-KW"/>
</dbReference>
<keyword evidence="3" id="KW-0547">Nucleotide-binding</keyword>
<name>A0A8J3XQB2_9ACTN</name>
<keyword evidence="4 7" id="KW-0067">ATP-binding</keyword>
<evidence type="ECO:0000313" key="7">
    <source>
        <dbReference type="EMBL" id="GII48201.1"/>
    </source>
</evidence>
<dbReference type="GO" id="GO:0016887">
    <property type="term" value="F:ATP hydrolysis activity"/>
    <property type="evidence" value="ECO:0007669"/>
    <property type="project" value="InterPro"/>
</dbReference>
<comment type="caution">
    <text evidence="7">The sequence shown here is derived from an EMBL/GenBank/DDBJ whole genome shotgun (WGS) entry which is preliminary data.</text>
</comment>
<organism evidence="7 8">
    <name type="scientific">Planotetraspora silvatica</name>
    <dbReference type="NCBI Taxonomy" id="234614"/>
    <lineage>
        <taxon>Bacteria</taxon>
        <taxon>Bacillati</taxon>
        <taxon>Actinomycetota</taxon>
        <taxon>Actinomycetes</taxon>
        <taxon>Streptosporangiales</taxon>
        <taxon>Streptosporangiaceae</taxon>
        <taxon>Planotetraspora</taxon>
    </lineage>
</organism>
<evidence type="ECO:0000256" key="1">
    <source>
        <dbReference type="ARBA" id="ARBA00004202"/>
    </source>
</evidence>
<dbReference type="InterPro" id="IPR027417">
    <property type="entry name" value="P-loop_NTPase"/>
</dbReference>
<dbReference type="SMART" id="SM00382">
    <property type="entry name" value="AAA"/>
    <property type="match status" value="1"/>
</dbReference>
<sequence>MDDQDHGRGGPALSVHGLSKRFGNRVAFEDVSFEVGRGEVFGFLGPNGAGKTTTVRTLGTLITPTSGSAEIAGIPLVPQNAERIRRRISIMPESPGLYLRLSVAENLECFADLYRTPDPRERIARALRTVDLADRADDVCASLSKGLRQRVALARALLSDPQILFLDEPTAGLDPVATRAVHELIDRLRRRGVTIFLTTHRLEEAERLCDRVAILNTTLRTIGRPGELRDQLFAKSLTVTTLAPLPDPDHIFADLPAVDGWHPDGSCGYILAVSDPAVAAPAATRALVGAGADVLSISSLHHSLQDVYLELVGTDTPADEQAGRR</sequence>
<gene>
    <name evidence="7" type="ORF">Psi02_46250</name>
</gene>
<comment type="subcellular location">
    <subcellularLocation>
        <location evidence="1">Cell membrane</location>
        <topology evidence="1">Peripheral membrane protein</topology>
    </subcellularLocation>
</comment>
<dbReference type="CDD" id="cd03230">
    <property type="entry name" value="ABC_DR_subfamily_A"/>
    <property type="match status" value="1"/>
</dbReference>
<dbReference type="InterPro" id="IPR003593">
    <property type="entry name" value="AAA+_ATPase"/>
</dbReference>
<keyword evidence="8" id="KW-1185">Reference proteome</keyword>
<dbReference type="Proteomes" id="UP000644610">
    <property type="component" value="Unassembled WGS sequence"/>
</dbReference>
<dbReference type="Gene3D" id="3.40.50.300">
    <property type="entry name" value="P-loop containing nucleotide triphosphate hydrolases"/>
    <property type="match status" value="1"/>
</dbReference>
<evidence type="ECO:0000256" key="4">
    <source>
        <dbReference type="ARBA" id="ARBA00022840"/>
    </source>
</evidence>
<feature type="domain" description="ABC transporter" evidence="6">
    <location>
        <begin position="13"/>
        <end position="241"/>
    </location>
</feature>
<dbReference type="PROSITE" id="PS50893">
    <property type="entry name" value="ABC_TRANSPORTER_2"/>
    <property type="match status" value="1"/>
</dbReference>
<evidence type="ECO:0000313" key="8">
    <source>
        <dbReference type="Proteomes" id="UP000644610"/>
    </source>
</evidence>
<dbReference type="InterPro" id="IPR050763">
    <property type="entry name" value="ABC_transporter_ATP-binding"/>
</dbReference>
<dbReference type="RefSeq" id="WP_203977391.1">
    <property type="nucleotide sequence ID" value="NZ_BAAAKY010000045.1"/>
</dbReference>
<dbReference type="Pfam" id="PF00005">
    <property type="entry name" value="ABC_tran"/>
    <property type="match status" value="1"/>
</dbReference>
<evidence type="ECO:0000259" key="6">
    <source>
        <dbReference type="PROSITE" id="PS50893"/>
    </source>
</evidence>
<evidence type="ECO:0000256" key="5">
    <source>
        <dbReference type="ARBA" id="ARBA00023251"/>
    </source>
</evidence>
<evidence type="ECO:0000256" key="2">
    <source>
        <dbReference type="ARBA" id="ARBA00022448"/>
    </source>
</evidence>
<dbReference type="AlphaFoldDB" id="A0A8J3XQB2"/>
<dbReference type="PANTHER" id="PTHR42711">
    <property type="entry name" value="ABC TRANSPORTER ATP-BINDING PROTEIN"/>
    <property type="match status" value="1"/>
</dbReference>
<dbReference type="EMBL" id="BOOQ01000030">
    <property type="protein sequence ID" value="GII48201.1"/>
    <property type="molecule type" value="Genomic_DNA"/>
</dbReference>
<keyword evidence="5" id="KW-0046">Antibiotic resistance</keyword>